<keyword evidence="3" id="KW-1185">Reference proteome</keyword>
<feature type="transmembrane region" description="Helical" evidence="1">
    <location>
        <begin position="93"/>
        <end position="117"/>
    </location>
</feature>
<dbReference type="Proteomes" id="UP000430202">
    <property type="component" value="Unassembled WGS sequence"/>
</dbReference>
<proteinExistence type="predicted"/>
<protein>
    <submittedName>
        <fullName evidence="2">Uncharacterized protein</fullName>
    </submittedName>
</protein>
<gene>
    <name evidence="2" type="ORF">MARI151_30517</name>
</gene>
<keyword evidence="1" id="KW-0472">Membrane</keyword>
<evidence type="ECO:0000313" key="3">
    <source>
        <dbReference type="Proteomes" id="UP000430202"/>
    </source>
</evidence>
<sequence>MKLIPSEKLELTTSFSVAELEEHLRENIQKHRSYKIGSIKKSNKYFVGTVFQGHFKCKKFTYQRNSFLPQVTGIFYEEPTGTKVATTLKIDSFVSIFLILFYAFIICAIFATIYLASYQKIEAYFILVPIGLFLLVFGIPHLGFNLEKDSTITELKKMLTV</sequence>
<feature type="transmembrane region" description="Helical" evidence="1">
    <location>
        <begin position="123"/>
        <end position="144"/>
    </location>
</feature>
<keyword evidence="1" id="KW-1133">Transmembrane helix</keyword>
<dbReference type="AlphaFoldDB" id="A0A653TIV4"/>
<evidence type="ECO:0000313" key="2">
    <source>
        <dbReference type="EMBL" id="VXB75794.1"/>
    </source>
</evidence>
<reference evidence="2 3" key="1">
    <citation type="submission" date="2019-10" db="EMBL/GenBank/DDBJ databases">
        <authorList>
            <person name="Karimi E."/>
        </authorList>
    </citation>
    <scope>NUCLEOTIDE SEQUENCE [LARGE SCALE GENOMIC DNA]</scope>
    <source>
        <strain evidence="2">Maribacter sp. 151</strain>
    </source>
</reference>
<dbReference type="RefSeq" id="WP_159303088.1">
    <property type="nucleotide sequence ID" value="NZ_LR733271.1"/>
</dbReference>
<evidence type="ECO:0000256" key="1">
    <source>
        <dbReference type="SAM" id="Phobius"/>
    </source>
</evidence>
<name>A0A653TIV4_9FLAO</name>
<dbReference type="EMBL" id="CABWLR010000003">
    <property type="protein sequence ID" value="VXB75794.1"/>
    <property type="molecule type" value="Genomic_DNA"/>
</dbReference>
<organism evidence="2 3">
    <name type="scientific">Maribacter litoralis</name>
    <dbReference type="NCBI Taxonomy" id="2059726"/>
    <lineage>
        <taxon>Bacteria</taxon>
        <taxon>Pseudomonadati</taxon>
        <taxon>Bacteroidota</taxon>
        <taxon>Flavobacteriia</taxon>
        <taxon>Flavobacteriales</taxon>
        <taxon>Flavobacteriaceae</taxon>
        <taxon>Maribacter</taxon>
    </lineage>
</organism>
<accession>A0A653TIV4</accession>
<keyword evidence="1" id="KW-0812">Transmembrane</keyword>